<dbReference type="Proteomes" id="UP001055879">
    <property type="component" value="Linkage Group LG07"/>
</dbReference>
<gene>
    <name evidence="1" type="ORF">L6452_22571</name>
</gene>
<evidence type="ECO:0000313" key="2">
    <source>
        <dbReference type="Proteomes" id="UP001055879"/>
    </source>
</evidence>
<reference evidence="1 2" key="2">
    <citation type="journal article" date="2022" name="Mol. Ecol. Resour.">
        <title>The genomes of chicory, endive, great burdock and yacon provide insights into Asteraceae paleo-polyploidization history and plant inulin production.</title>
        <authorList>
            <person name="Fan W."/>
            <person name="Wang S."/>
            <person name="Wang H."/>
            <person name="Wang A."/>
            <person name="Jiang F."/>
            <person name="Liu H."/>
            <person name="Zhao H."/>
            <person name="Xu D."/>
            <person name="Zhang Y."/>
        </authorList>
    </citation>
    <scope>NUCLEOTIDE SEQUENCE [LARGE SCALE GENOMIC DNA]</scope>
    <source>
        <strain evidence="2">cv. Niubang</strain>
    </source>
</reference>
<organism evidence="1 2">
    <name type="scientific">Arctium lappa</name>
    <name type="common">Greater burdock</name>
    <name type="synonym">Lappa major</name>
    <dbReference type="NCBI Taxonomy" id="4217"/>
    <lineage>
        <taxon>Eukaryota</taxon>
        <taxon>Viridiplantae</taxon>
        <taxon>Streptophyta</taxon>
        <taxon>Embryophyta</taxon>
        <taxon>Tracheophyta</taxon>
        <taxon>Spermatophyta</taxon>
        <taxon>Magnoliopsida</taxon>
        <taxon>eudicotyledons</taxon>
        <taxon>Gunneridae</taxon>
        <taxon>Pentapetalae</taxon>
        <taxon>asterids</taxon>
        <taxon>campanulids</taxon>
        <taxon>Asterales</taxon>
        <taxon>Asteraceae</taxon>
        <taxon>Carduoideae</taxon>
        <taxon>Cardueae</taxon>
        <taxon>Arctiinae</taxon>
        <taxon>Arctium</taxon>
    </lineage>
</organism>
<protein>
    <submittedName>
        <fullName evidence="1">Uncharacterized protein</fullName>
    </submittedName>
</protein>
<proteinExistence type="predicted"/>
<name>A0ACB9B4I5_ARCLA</name>
<accession>A0ACB9B4I5</accession>
<keyword evidence="2" id="KW-1185">Reference proteome</keyword>
<dbReference type="EMBL" id="CM042053">
    <property type="protein sequence ID" value="KAI3715585.1"/>
    <property type="molecule type" value="Genomic_DNA"/>
</dbReference>
<evidence type="ECO:0000313" key="1">
    <source>
        <dbReference type="EMBL" id="KAI3715585.1"/>
    </source>
</evidence>
<comment type="caution">
    <text evidence="1">The sequence shown here is derived from an EMBL/GenBank/DDBJ whole genome shotgun (WGS) entry which is preliminary data.</text>
</comment>
<reference evidence="2" key="1">
    <citation type="journal article" date="2022" name="Mol. Ecol. Resour.">
        <title>The genomes of chicory, endive, great burdock and yacon provide insights into Asteraceae palaeo-polyploidization history and plant inulin production.</title>
        <authorList>
            <person name="Fan W."/>
            <person name="Wang S."/>
            <person name="Wang H."/>
            <person name="Wang A."/>
            <person name="Jiang F."/>
            <person name="Liu H."/>
            <person name="Zhao H."/>
            <person name="Xu D."/>
            <person name="Zhang Y."/>
        </authorList>
    </citation>
    <scope>NUCLEOTIDE SEQUENCE [LARGE SCALE GENOMIC DNA]</scope>
    <source>
        <strain evidence="2">cv. Niubang</strain>
    </source>
</reference>
<sequence length="529" mass="59098">MLKGFQVKMMRRFGSLLASSKVSKQPLLVLERSLSAYLVTTNHSHQPRFFSAQPNRIPFKNDYDQQSHDGVEPSTGIRVVSIQNVKPEKPTPDNLRSYKLSALDQIHSPSYVPFIFFYRNNINNGSKTDTVSERSKLLKQSLSETLTRFYPFAGKFIDDNHIDCNDEGVYYTETQVDVDLSSFLAKPDYKLLQQLLPMPPNSQKPTRGFYLVMIQVNFFSCGGVAISMCNFHKLIDGNTYITFLNAWASATKGGQLQQNMVYPNFVSSSLFPQNTQPPTYPSFPVSSMAVWPSLLKKGKHSTKRFLFDVSAIHELKAKATEESVSSTRVVAVASLIWKCATIAARKQHGAERPSVLQVAVNLRGKFAPPLPQNAIGNIIWNTVAKCAESNSNLSLGTMVGHIKDGIARIDTRFAEQFKGEQGSATVINELKRLGLQLSNFDADYYSFSSMCKSGVYEADFGWGRPVWSCYANLGNDIPIYLNAILLMDTSTGDGVEAWVTLSQEEMDIFEHDPELLLYASIEPSPLLHC</sequence>